<keyword evidence="3" id="KW-0238">DNA-binding</keyword>
<dbReference type="Proteomes" id="UP000678393">
    <property type="component" value="Unassembled WGS sequence"/>
</dbReference>
<evidence type="ECO:0000256" key="2">
    <source>
        <dbReference type="ARBA" id="ARBA00023015"/>
    </source>
</evidence>
<evidence type="ECO:0000256" key="6">
    <source>
        <dbReference type="SAM" id="Coils"/>
    </source>
</evidence>
<feature type="region of interest" description="Disordered" evidence="7">
    <location>
        <begin position="277"/>
        <end position="305"/>
    </location>
</feature>
<evidence type="ECO:0000313" key="9">
    <source>
        <dbReference type="EMBL" id="CAG5128427.1"/>
    </source>
</evidence>
<dbReference type="InterPro" id="IPR011598">
    <property type="entry name" value="bHLH_dom"/>
</dbReference>
<keyword evidence="5" id="KW-0539">Nucleus</keyword>
<evidence type="ECO:0000313" key="10">
    <source>
        <dbReference type="Proteomes" id="UP000678393"/>
    </source>
</evidence>
<evidence type="ECO:0000256" key="3">
    <source>
        <dbReference type="ARBA" id="ARBA00023125"/>
    </source>
</evidence>
<dbReference type="GO" id="GO:0000978">
    <property type="term" value="F:RNA polymerase II cis-regulatory region sequence-specific DNA binding"/>
    <property type="evidence" value="ECO:0007669"/>
    <property type="project" value="TreeGrafter"/>
</dbReference>
<feature type="compositionally biased region" description="Polar residues" evidence="7">
    <location>
        <begin position="37"/>
        <end position="51"/>
    </location>
</feature>
<evidence type="ECO:0000256" key="5">
    <source>
        <dbReference type="ARBA" id="ARBA00023242"/>
    </source>
</evidence>
<dbReference type="PROSITE" id="PS50888">
    <property type="entry name" value="BHLH"/>
    <property type="match status" value="1"/>
</dbReference>
<comment type="subcellular location">
    <subcellularLocation>
        <location evidence="1">Nucleus</location>
    </subcellularLocation>
</comment>
<feature type="compositionally biased region" description="Polar residues" evidence="7">
    <location>
        <begin position="187"/>
        <end position="197"/>
    </location>
</feature>
<accession>A0A8S3ZG81</accession>
<feature type="region of interest" description="Disordered" evidence="7">
    <location>
        <begin position="412"/>
        <end position="437"/>
    </location>
</feature>
<dbReference type="InterPro" id="IPR036638">
    <property type="entry name" value="HLH_DNA-bd_sf"/>
</dbReference>
<keyword evidence="4" id="KW-0804">Transcription</keyword>
<evidence type="ECO:0000256" key="1">
    <source>
        <dbReference type="ARBA" id="ARBA00004123"/>
    </source>
</evidence>
<name>A0A8S3ZG81_9EUPU</name>
<evidence type="ECO:0000256" key="7">
    <source>
        <dbReference type="SAM" id="MobiDB-lite"/>
    </source>
</evidence>
<evidence type="ECO:0000259" key="8">
    <source>
        <dbReference type="PROSITE" id="PS50888"/>
    </source>
</evidence>
<dbReference type="PANTHER" id="PTHR11969">
    <property type="entry name" value="MAX DIMERIZATION, MAD"/>
    <property type="match status" value="1"/>
</dbReference>
<evidence type="ECO:0000256" key="4">
    <source>
        <dbReference type="ARBA" id="ARBA00023163"/>
    </source>
</evidence>
<gene>
    <name evidence="9" type="ORF">CUNI_LOCUS13985</name>
</gene>
<dbReference type="Pfam" id="PF00010">
    <property type="entry name" value="HLH"/>
    <property type="match status" value="1"/>
</dbReference>
<dbReference type="Gene3D" id="4.10.280.10">
    <property type="entry name" value="Helix-loop-helix DNA-binding domain"/>
    <property type="match status" value="1"/>
</dbReference>
<dbReference type="AlphaFoldDB" id="A0A8S3ZG81"/>
<feature type="region of interest" description="Disordered" evidence="7">
    <location>
        <begin position="37"/>
        <end position="58"/>
    </location>
</feature>
<organism evidence="9 10">
    <name type="scientific">Candidula unifasciata</name>
    <dbReference type="NCBI Taxonomy" id="100452"/>
    <lineage>
        <taxon>Eukaryota</taxon>
        <taxon>Metazoa</taxon>
        <taxon>Spiralia</taxon>
        <taxon>Lophotrochozoa</taxon>
        <taxon>Mollusca</taxon>
        <taxon>Gastropoda</taxon>
        <taxon>Heterobranchia</taxon>
        <taxon>Euthyneura</taxon>
        <taxon>Panpulmonata</taxon>
        <taxon>Eupulmonata</taxon>
        <taxon>Stylommatophora</taxon>
        <taxon>Helicina</taxon>
        <taxon>Helicoidea</taxon>
        <taxon>Geomitridae</taxon>
        <taxon>Candidula</taxon>
    </lineage>
</organism>
<dbReference type="GO" id="GO:0046983">
    <property type="term" value="F:protein dimerization activity"/>
    <property type="evidence" value="ECO:0007669"/>
    <property type="project" value="InterPro"/>
</dbReference>
<protein>
    <recommendedName>
        <fullName evidence="8">BHLH domain-containing protein</fullName>
    </recommendedName>
</protein>
<comment type="caution">
    <text evidence="9">The sequence shown here is derived from an EMBL/GenBank/DDBJ whole genome shotgun (WGS) entry which is preliminary data.</text>
</comment>
<feature type="compositionally biased region" description="Polar residues" evidence="7">
    <location>
        <begin position="282"/>
        <end position="297"/>
    </location>
</feature>
<reference evidence="9" key="1">
    <citation type="submission" date="2021-04" db="EMBL/GenBank/DDBJ databases">
        <authorList>
            <consortium name="Molecular Ecology Group"/>
        </authorList>
    </citation>
    <scope>NUCLEOTIDE SEQUENCE</scope>
</reference>
<sequence>MDLLLQAARVLELENSGHDVTEPATRGTYFSQNITESSEQLDGSQAYSDNGISAGEDDVPLHERTSRRAGGIGTREVHNQLEKNRRKQLREFFNHLQQCIPSLENKRVATQSILQGAIKHIKNLKKKDVEQEREIQMLAKRKSELKKKYDFEFNKCSEEQQRTAQVLLSFIRSKMDTVPAEQDGHSSDSTSTASEGPSNEDFSDGEMSVVPHSVRWAMTPGSSDNRKRKMTPQSEPAQGLKVNEPSVGSCRPVVCVNSLVSSSVSSSSVALKHMLEQRKKNQTATGQANTLQQLADQSSSRVSETPVSSSVGVNFAAIATKGPGSLTYSYPIITTHLASAVRPPMSLAGPGMTQSSQLTSQAPVLAVDRVLVSHALPGTTPVMSSQSESTLATMITPVLSSQSEATTMITPVTAGTSTKKNRKTNQQIQSKNDSSCLRQTTAAHNSSLSSHNISLAMARNLNSSSMHLLPDSPLKVTSGSAYLQGVSMVQPQHILIKTPENRRMDSSHVPAQKIAPSKSRLDLSNFGFLDKTVVGDHAVPLTLESTASAIQPSNANMMASKILPTVIPLSLASLMRGLPITAGLPQMVSLASNAFGFTPSTDSQPTTPHTELTHSSVLNSRFHITPNGHYLLTSMPVTSQQSSVSLSTNNARTATLLSAPPSHINKSHSPLASSTSTICPSSAITIPVTLTPTLVPLSLNNGQMSSNPSSVLSSGTPLHIFSSLSQTPMMATSLTNGRSSLIPTVVQLDTSGQVALLQNLIPGQHLQVQNSHHILTQPFVVMATANSNFTSSTSTATTTS</sequence>
<keyword evidence="2" id="KW-0805">Transcription regulation</keyword>
<dbReference type="OrthoDB" id="419455at2759"/>
<keyword evidence="6" id="KW-0175">Coiled coil</keyword>
<proteinExistence type="predicted"/>
<feature type="region of interest" description="Disordered" evidence="7">
    <location>
        <begin position="177"/>
        <end position="244"/>
    </location>
</feature>
<feature type="domain" description="BHLH" evidence="8">
    <location>
        <begin position="73"/>
        <end position="124"/>
    </location>
</feature>
<feature type="coiled-coil region" evidence="6">
    <location>
        <begin position="121"/>
        <end position="148"/>
    </location>
</feature>
<dbReference type="GO" id="GO:0005634">
    <property type="term" value="C:nucleus"/>
    <property type="evidence" value="ECO:0007669"/>
    <property type="project" value="UniProtKB-SubCell"/>
</dbReference>
<keyword evidence="10" id="KW-1185">Reference proteome</keyword>
<dbReference type="EMBL" id="CAJHNH020003057">
    <property type="protein sequence ID" value="CAG5128427.1"/>
    <property type="molecule type" value="Genomic_DNA"/>
</dbReference>
<dbReference type="GO" id="GO:0000981">
    <property type="term" value="F:DNA-binding transcription factor activity, RNA polymerase II-specific"/>
    <property type="evidence" value="ECO:0007669"/>
    <property type="project" value="TreeGrafter"/>
</dbReference>
<dbReference type="PANTHER" id="PTHR11969:SF99">
    <property type="entry name" value="MAX-BINDING PROTEIN MNT"/>
    <property type="match status" value="1"/>
</dbReference>
<dbReference type="SUPFAM" id="SSF47459">
    <property type="entry name" value="HLH, helix-loop-helix DNA-binding domain"/>
    <property type="match status" value="1"/>
</dbReference>
<dbReference type="SMART" id="SM00353">
    <property type="entry name" value="HLH"/>
    <property type="match status" value="1"/>
</dbReference>